<gene>
    <name evidence="2" type="ORF">LVJ94_06155</name>
</gene>
<dbReference type="InterPro" id="IPR028994">
    <property type="entry name" value="Integrin_alpha_N"/>
</dbReference>
<dbReference type="SUPFAM" id="SSF69318">
    <property type="entry name" value="Integrin alpha N-terminal domain"/>
    <property type="match status" value="2"/>
</dbReference>
<organism evidence="2 3">
    <name type="scientific">Pendulispora rubella</name>
    <dbReference type="NCBI Taxonomy" id="2741070"/>
    <lineage>
        <taxon>Bacteria</taxon>
        <taxon>Pseudomonadati</taxon>
        <taxon>Myxococcota</taxon>
        <taxon>Myxococcia</taxon>
        <taxon>Myxococcales</taxon>
        <taxon>Sorangiineae</taxon>
        <taxon>Pendulisporaceae</taxon>
        <taxon>Pendulispora</taxon>
    </lineage>
</organism>
<dbReference type="EMBL" id="CP089983">
    <property type="protein sequence ID" value="WXB06815.1"/>
    <property type="molecule type" value="Genomic_DNA"/>
</dbReference>
<keyword evidence="3" id="KW-1185">Reference proteome</keyword>
<name>A0ABZ2L7S5_9BACT</name>
<evidence type="ECO:0000313" key="3">
    <source>
        <dbReference type="Proteomes" id="UP001374803"/>
    </source>
</evidence>
<dbReference type="Proteomes" id="UP001374803">
    <property type="component" value="Chromosome"/>
</dbReference>
<dbReference type="PANTHER" id="PTHR45460:SF2">
    <property type="entry name" value="ALPHA 1,3 GLUCANASE, GH71 FAMILY (EUROFUNG)"/>
    <property type="match status" value="1"/>
</dbReference>
<protein>
    <submittedName>
        <fullName evidence="2">VCBS repeat-containing protein</fullName>
    </submittedName>
</protein>
<sequence>MAFRDYLDVADVDGDGRKELVATSSSLTQVFAWNDRRAFSPNEALFKPLSRIPNWNPSLDSVRPVVTSLLGQGGDALLFSAGQISVWLADAVSHTLEAVQYPSVMFEHAEGLHVVFADTHTTVAGAPSTGDELYAFRPGFGAVGHHIALLQGHVVTPVQRLRESPARLAGDVQVRDVDGDGLPELLYAFEGNTGVDVFFPKKMIPPAAPCPGSAAPAPDPAVRVPSGYAVGPKGILVEDLDGDGKLDILIHIQREARAEGESTSSVVVAYGTGKGTFHSSPGLPSAGVPDGHTSNLSADLLAGLGSTLPLAAGQLTNFGLESDPFCDFVLPDKILFRIDAGTGPSLVEKRSRHTWQEAKIDDFDHDGSPDVVARSNGALVFYHGTGKPMVMSRSEHAVSNITGMIVGDFDGDLRPDAACSVSGGNGSELRILYDLGHPEDARTEKDDEFVRTGHFSSIERMASGYFAMAEPSQPGTADGLADIVVVGRASDPDARYLSLLQGSGSRRMLSPLELDRLIERKNGGQDGGVESLALAVGKFHDPDHPSIAALGRSAGKPPAYGLWQLLLTRDAQVVPGATTHDPLPKQLLTYPARLQWDKASLAALDLDPDSVPPLDELVLAVPPAAGPEPAKGALVVAKFREGTWIVESIRPLGEMFDPGLPWKVQAVDIDGDGHKDLVALFQDGKEGDGRTRVKLDVYFNDRTGTLKEPVTISVPDQDIVDGAWLHADPNSTERDKRDIVVLTRPSDDRDAEADVFLLTTDTTNKAFAPARSLLVSSSALALRPITARSSRSFRGSIAAGDIDGDGVDDIVYSIGNSATLLKGTPSLSDTPRRER</sequence>
<keyword evidence="1" id="KW-0732">Signal</keyword>
<dbReference type="RefSeq" id="WP_394836473.1">
    <property type="nucleotide sequence ID" value="NZ_CP089929.1"/>
</dbReference>
<accession>A0ABZ2L7S5</accession>
<evidence type="ECO:0000313" key="2">
    <source>
        <dbReference type="EMBL" id="WXB06815.1"/>
    </source>
</evidence>
<dbReference type="InterPro" id="IPR013517">
    <property type="entry name" value="FG-GAP"/>
</dbReference>
<dbReference type="Gene3D" id="2.130.10.130">
    <property type="entry name" value="Integrin alpha, N-terminal"/>
    <property type="match status" value="2"/>
</dbReference>
<dbReference type="Pfam" id="PF13517">
    <property type="entry name" value="FG-GAP_3"/>
    <property type="match status" value="1"/>
</dbReference>
<reference evidence="2" key="1">
    <citation type="submission" date="2021-12" db="EMBL/GenBank/DDBJ databases">
        <title>Discovery of the Pendulisporaceae a myxobacterial family with distinct sporulation behavior and unique specialized metabolism.</title>
        <authorList>
            <person name="Garcia R."/>
            <person name="Popoff A."/>
            <person name="Bader C.D."/>
            <person name="Loehr J."/>
            <person name="Walesch S."/>
            <person name="Walt C."/>
            <person name="Boldt J."/>
            <person name="Bunk B."/>
            <person name="Haeckl F.J.F.P.J."/>
            <person name="Gunesch A.P."/>
            <person name="Birkelbach J."/>
            <person name="Nuebel U."/>
            <person name="Pietschmann T."/>
            <person name="Bach T."/>
            <person name="Mueller R."/>
        </authorList>
    </citation>
    <scope>NUCLEOTIDE SEQUENCE</scope>
    <source>
        <strain evidence="2">MSr11367</strain>
    </source>
</reference>
<proteinExistence type="predicted"/>
<dbReference type="PANTHER" id="PTHR45460">
    <property type="entry name" value="SIMILAR TO CYSTEINE PROTEINASE"/>
    <property type="match status" value="1"/>
</dbReference>
<evidence type="ECO:0000256" key="1">
    <source>
        <dbReference type="ARBA" id="ARBA00022729"/>
    </source>
</evidence>